<dbReference type="PANTHER" id="PTHR21299">
    <property type="entry name" value="CYTIDYLATE KINASE/PANTOATE-BETA-ALANINE LIGASE"/>
    <property type="match status" value="1"/>
</dbReference>
<dbReference type="EMBL" id="JANAFB010000034">
    <property type="protein sequence ID" value="MCP3426720.1"/>
    <property type="molecule type" value="Genomic_DNA"/>
</dbReference>
<comment type="miscellaneous">
    <text evidence="8">The reaction proceeds by a bi uni uni bi ping pong mechanism.</text>
</comment>
<dbReference type="InterPro" id="IPR014729">
    <property type="entry name" value="Rossmann-like_a/b/a_fold"/>
</dbReference>
<dbReference type="CDD" id="cd00560">
    <property type="entry name" value="PanC"/>
    <property type="match status" value="1"/>
</dbReference>
<dbReference type="InterPro" id="IPR016039">
    <property type="entry name" value="Thiolase-like"/>
</dbReference>
<keyword evidence="3 8" id="KW-0436">Ligase</keyword>
<reference evidence="10" key="1">
    <citation type="submission" date="2022-06" db="EMBL/GenBank/DDBJ databases">
        <title>Rothia sp. isolated from sandalwood seedling.</title>
        <authorList>
            <person name="Tuikhar N."/>
            <person name="Kirdat K."/>
            <person name="Thorat V."/>
            <person name="Swetha P."/>
            <person name="Padma S."/>
            <person name="Sundararaj R."/>
            <person name="Yadav A."/>
        </authorList>
    </citation>
    <scope>NUCLEOTIDE SEQUENCE</scope>
    <source>
        <strain evidence="10">AR01</strain>
    </source>
</reference>
<dbReference type="PANTHER" id="PTHR21299:SF1">
    <property type="entry name" value="PANTOATE--BETA-ALANINE LIGASE"/>
    <property type="match status" value="1"/>
</dbReference>
<gene>
    <name evidence="8 10" type="primary">panC</name>
    <name evidence="10" type="ORF">NBM05_12095</name>
</gene>
<evidence type="ECO:0000256" key="8">
    <source>
        <dbReference type="HAMAP-Rule" id="MF_00158"/>
    </source>
</evidence>
<evidence type="ECO:0000256" key="5">
    <source>
        <dbReference type="ARBA" id="ARBA00022741"/>
    </source>
</evidence>
<organism evidence="10 11">
    <name type="scientific">Rothia santali</name>
    <dbReference type="NCBI Taxonomy" id="2949643"/>
    <lineage>
        <taxon>Bacteria</taxon>
        <taxon>Bacillati</taxon>
        <taxon>Actinomycetota</taxon>
        <taxon>Actinomycetes</taxon>
        <taxon>Micrococcales</taxon>
        <taxon>Micrococcaceae</taxon>
        <taxon>Rothia</taxon>
    </lineage>
</organism>
<accession>A0A9X2HEB4</accession>
<dbReference type="Pfam" id="PF00108">
    <property type="entry name" value="Thiolase_N"/>
    <property type="match status" value="1"/>
</dbReference>
<dbReference type="GO" id="GO:0005829">
    <property type="term" value="C:cytosol"/>
    <property type="evidence" value="ECO:0007669"/>
    <property type="project" value="TreeGrafter"/>
</dbReference>
<keyword evidence="11" id="KW-1185">Reference proteome</keyword>
<evidence type="ECO:0000313" key="10">
    <source>
        <dbReference type="EMBL" id="MCP3426720.1"/>
    </source>
</evidence>
<evidence type="ECO:0000256" key="4">
    <source>
        <dbReference type="ARBA" id="ARBA00022655"/>
    </source>
</evidence>
<dbReference type="GO" id="GO:0015940">
    <property type="term" value="P:pantothenate biosynthetic process"/>
    <property type="evidence" value="ECO:0007669"/>
    <property type="project" value="UniProtKB-UniRule"/>
</dbReference>
<dbReference type="Pfam" id="PF02569">
    <property type="entry name" value="Pantoate_ligase"/>
    <property type="match status" value="1"/>
</dbReference>
<comment type="pathway">
    <text evidence="1 8">Cofactor biosynthesis; (R)-pantothenate biosynthesis; (R)-pantothenate from (R)-pantoate and beta-alanine: step 1/1.</text>
</comment>
<dbReference type="SUPFAM" id="SSF52374">
    <property type="entry name" value="Nucleotidylyl transferase"/>
    <property type="match status" value="1"/>
</dbReference>
<evidence type="ECO:0000313" key="11">
    <source>
        <dbReference type="Proteomes" id="UP001139502"/>
    </source>
</evidence>
<feature type="binding site" evidence="8">
    <location>
        <position position="256"/>
    </location>
    <ligand>
        <name>(R)-pantoate</name>
        <dbReference type="ChEBI" id="CHEBI:15980"/>
    </ligand>
</feature>
<dbReference type="NCBIfam" id="TIGR00125">
    <property type="entry name" value="cyt_tran_rel"/>
    <property type="match status" value="1"/>
</dbReference>
<comment type="similarity">
    <text evidence="2 8">Belongs to the pantothenate synthetase family.</text>
</comment>
<dbReference type="GO" id="GO:0005524">
    <property type="term" value="F:ATP binding"/>
    <property type="evidence" value="ECO:0007669"/>
    <property type="project" value="UniProtKB-KW"/>
</dbReference>
<feature type="active site" description="Proton donor" evidence="8">
    <location>
        <position position="133"/>
    </location>
</feature>
<feature type="binding site" evidence="8">
    <location>
        <position position="279"/>
    </location>
    <ligand>
        <name>ATP</name>
        <dbReference type="ChEBI" id="CHEBI:30616"/>
    </ligand>
</feature>
<comment type="function">
    <text evidence="8">Catalyzes the condensation of pantoate with beta-alanine in an ATP-dependent reaction via a pantoyl-adenylate intermediate.</text>
</comment>
<dbReference type="AlphaFoldDB" id="A0A9X2HEB4"/>
<protein>
    <recommendedName>
        <fullName evidence="8">Pantothenate synthetase</fullName>
        <shortName evidence="8">PS</shortName>
        <ecNumber evidence="8">6.3.2.1</ecNumber>
    </recommendedName>
    <alternativeName>
        <fullName evidence="8">Pantoate--beta-alanine ligase</fullName>
    </alternativeName>
    <alternativeName>
        <fullName evidence="8">Pantoate-activating enzyme</fullName>
    </alternativeName>
</protein>
<feature type="binding site" evidence="8">
    <location>
        <begin position="287"/>
        <end position="290"/>
    </location>
    <ligand>
        <name>ATP</name>
        <dbReference type="ChEBI" id="CHEBI:30616"/>
    </ligand>
</feature>
<dbReference type="GO" id="GO:0004592">
    <property type="term" value="F:pantoate-beta-alanine ligase activity"/>
    <property type="evidence" value="ECO:0007669"/>
    <property type="project" value="UniProtKB-UniRule"/>
</dbReference>
<keyword evidence="5 8" id="KW-0547">Nucleotide-binding</keyword>
<dbReference type="InterPro" id="IPR003721">
    <property type="entry name" value="Pantoate_ligase"/>
</dbReference>
<dbReference type="Gene3D" id="3.30.1300.10">
    <property type="entry name" value="Pantoate-beta-alanine ligase, C-terminal domain"/>
    <property type="match status" value="1"/>
</dbReference>
<dbReference type="NCBIfam" id="TIGR00018">
    <property type="entry name" value="panC"/>
    <property type="match status" value="1"/>
</dbReference>
<comment type="catalytic activity">
    <reaction evidence="7 8">
        <text>(R)-pantoate + beta-alanine + ATP = (R)-pantothenate + AMP + diphosphate + H(+)</text>
        <dbReference type="Rhea" id="RHEA:10912"/>
        <dbReference type="ChEBI" id="CHEBI:15378"/>
        <dbReference type="ChEBI" id="CHEBI:15980"/>
        <dbReference type="ChEBI" id="CHEBI:29032"/>
        <dbReference type="ChEBI" id="CHEBI:30616"/>
        <dbReference type="ChEBI" id="CHEBI:33019"/>
        <dbReference type="ChEBI" id="CHEBI:57966"/>
        <dbReference type="ChEBI" id="CHEBI:456215"/>
        <dbReference type="EC" id="6.3.2.1"/>
    </reaction>
</comment>
<dbReference type="EC" id="6.3.2.1" evidence="8"/>
<proteinExistence type="inferred from homology"/>
<evidence type="ECO:0000256" key="1">
    <source>
        <dbReference type="ARBA" id="ARBA00004990"/>
    </source>
</evidence>
<evidence type="ECO:0000256" key="7">
    <source>
        <dbReference type="ARBA" id="ARBA00048258"/>
    </source>
</evidence>
<keyword evidence="8" id="KW-0963">Cytoplasm</keyword>
<comment type="caution">
    <text evidence="10">The sequence shown here is derived from an EMBL/GenBank/DDBJ whole genome shotgun (WGS) entry which is preliminary data.</text>
</comment>
<evidence type="ECO:0000256" key="3">
    <source>
        <dbReference type="ARBA" id="ARBA00022598"/>
    </source>
</evidence>
<evidence type="ECO:0000256" key="6">
    <source>
        <dbReference type="ARBA" id="ARBA00022840"/>
    </source>
</evidence>
<dbReference type="InterPro" id="IPR042176">
    <property type="entry name" value="Pantoate_ligase_C"/>
</dbReference>
<dbReference type="Proteomes" id="UP001139502">
    <property type="component" value="Unassembled WGS sequence"/>
</dbReference>
<evidence type="ECO:0000259" key="9">
    <source>
        <dbReference type="Pfam" id="PF00108"/>
    </source>
</evidence>
<feature type="binding site" evidence="8">
    <location>
        <begin position="126"/>
        <end position="133"/>
    </location>
    <ligand>
        <name>ATP</name>
        <dbReference type="ChEBI" id="CHEBI:30616"/>
    </ligand>
</feature>
<feature type="domain" description="Thiolase N-terminal" evidence="9">
    <location>
        <begin position="4"/>
        <end position="98"/>
    </location>
</feature>
<comment type="subcellular location">
    <subcellularLocation>
        <location evidence="8">Cytoplasm</location>
    </subcellularLocation>
</comment>
<evidence type="ECO:0000256" key="2">
    <source>
        <dbReference type="ARBA" id="ARBA00009256"/>
    </source>
</evidence>
<feature type="binding site" evidence="8">
    <location>
        <position position="157"/>
    </location>
    <ligand>
        <name>beta-alanine</name>
        <dbReference type="ChEBI" id="CHEBI:57966"/>
    </ligand>
</feature>
<feature type="binding site" evidence="8">
    <location>
        <position position="157"/>
    </location>
    <ligand>
        <name>(R)-pantoate</name>
        <dbReference type="ChEBI" id="CHEBI:15980"/>
    </ligand>
</feature>
<dbReference type="Gene3D" id="3.40.50.620">
    <property type="entry name" value="HUPs"/>
    <property type="match status" value="1"/>
</dbReference>
<keyword evidence="6 8" id="KW-0067">ATP-binding</keyword>
<sequence length="382" mass="39862">MDDVAIVGALRTPVVSRSRGFAGTTVDELAAHALAAVAAAGGRRPDAVVLGNCTGPGGNLGRIAALGAGFGESCAGWGVDAQCGSGLIAVAEATRHVRETGGAAAAGGEAGAAEPAPVTVGLIPTMGALHEGHATLIRRALEQNDVVAVSIFVNPLQFGPGEDYESYPRPLEADLQMLRDLGVDLAFVPERETMYPGGRPLVSLSSGELGTRFEGASRPGHFDGVLTVVAKLFNLFVAAAGPHRVRAYFGQKDAQQVAIVQRLVADLNVPVTIVPVAIVREEGGLAMSSRNTYLDEESRRAALVLSRTLALLREEGLSRGYAGIDLESARSRIEERDGVELDYLEIVDPSTFDAPTEASTRAMAMAAIRVGGTRLIDNMDVL</sequence>
<keyword evidence="4 8" id="KW-0566">Pantothenate biosynthesis</keyword>
<feature type="binding site" evidence="8">
    <location>
        <begin position="250"/>
        <end position="253"/>
    </location>
    <ligand>
        <name>ATP</name>
        <dbReference type="ChEBI" id="CHEBI:30616"/>
    </ligand>
</feature>
<comment type="subunit">
    <text evidence="8">Homodimer.</text>
</comment>
<dbReference type="Gene3D" id="3.40.47.10">
    <property type="match status" value="1"/>
</dbReference>
<dbReference type="SUPFAM" id="SSF53901">
    <property type="entry name" value="Thiolase-like"/>
    <property type="match status" value="1"/>
</dbReference>
<dbReference type="InterPro" id="IPR020616">
    <property type="entry name" value="Thiolase_N"/>
</dbReference>
<dbReference type="HAMAP" id="MF_00158">
    <property type="entry name" value="PanC"/>
    <property type="match status" value="1"/>
</dbReference>
<dbReference type="GO" id="GO:0016747">
    <property type="term" value="F:acyltransferase activity, transferring groups other than amino-acyl groups"/>
    <property type="evidence" value="ECO:0007669"/>
    <property type="project" value="InterPro"/>
</dbReference>
<dbReference type="RefSeq" id="WP_254167776.1">
    <property type="nucleotide sequence ID" value="NZ_JANAFB010000034.1"/>
</dbReference>
<name>A0A9X2HEB4_9MICC</name>
<dbReference type="InterPro" id="IPR004821">
    <property type="entry name" value="Cyt_trans-like"/>
</dbReference>